<dbReference type="RefSeq" id="WP_284320534.1">
    <property type="nucleotide sequence ID" value="NZ_BSOB01000012.1"/>
</dbReference>
<keyword evidence="2" id="KW-1185">Reference proteome</keyword>
<dbReference type="EMBL" id="BSOB01000012">
    <property type="protein sequence ID" value="GLQ92795.1"/>
    <property type="molecule type" value="Genomic_DNA"/>
</dbReference>
<evidence type="ECO:0000313" key="2">
    <source>
        <dbReference type="Proteomes" id="UP001156670"/>
    </source>
</evidence>
<dbReference type="GO" id="GO:0004497">
    <property type="term" value="F:monooxygenase activity"/>
    <property type="evidence" value="ECO:0007669"/>
    <property type="project" value="UniProtKB-KW"/>
</dbReference>
<evidence type="ECO:0000313" key="1">
    <source>
        <dbReference type="EMBL" id="GLQ92795.1"/>
    </source>
</evidence>
<comment type="caution">
    <text evidence="1">The sequence shown here is derived from an EMBL/GenBank/DDBJ whole genome shotgun (WGS) entry which is preliminary data.</text>
</comment>
<sequence>MAILREWRAEIRRELKQEYVEYVTATGIAEYRRTDGNLGAVIAVRDIDAERSEIVTLSWWEDEASIKAFAGEDISRSRYYPEDDRYLLTHPETVQHYDSSIPCEPLEGEQILI</sequence>
<dbReference type="Proteomes" id="UP001156670">
    <property type="component" value="Unassembled WGS sequence"/>
</dbReference>
<gene>
    <name evidence="1" type="ORF">GCM10007901_17460</name>
</gene>
<protein>
    <submittedName>
        <fullName evidence="1">Antibiotic biosynthesis monooxygenase</fullName>
    </submittedName>
</protein>
<proteinExistence type="predicted"/>
<organism evidence="1 2">
    <name type="scientific">Dyella acidisoli</name>
    <dbReference type="NCBI Taxonomy" id="1867834"/>
    <lineage>
        <taxon>Bacteria</taxon>
        <taxon>Pseudomonadati</taxon>
        <taxon>Pseudomonadota</taxon>
        <taxon>Gammaproteobacteria</taxon>
        <taxon>Lysobacterales</taxon>
        <taxon>Rhodanobacteraceae</taxon>
        <taxon>Dyella</taxon>
    </lineage>
</organism>
<dbReference type="SUPFAM" id="SSF54909">
    <property type="entry name" value="Dimeric alpha+beta barrel"/>
    <property type="match status" value="1"/>
</dbReference>
<keyword evidence="1" id="KW-0503">Monooxygenase</keyword>
<keyword evidence="1" id="KW-0560">Oxidoreductase</keyword>
<accession>A0ABQ5XM68</accession>
<dbReference type="InterPro" id="IPR011008">
    <property type="entry name" value="Dimeric_a/b-barrel"/>
</dbReference>
<reference evidence="2" key="1">
    <citation type="journal article" date="2019" name="Int. J. Syst. Evol. Microbiol.">
        <title>The Global Catalogue of Microorganisms (GCM) 10K type strain sequencing project: providing services to taxonomists for standard genome sequencing and annotation.</title>
        <authorList>
            <consortium name="The Broad Institute Genomics Platform"/>
            <consortium name="The Broad Institute Genome Sequencing Center for Infectious Disease"/>
            <person name="Wu L."/>
            <person name="Ma J."/>
        </authorList>
    </citation>
    <scope>NUCLEOTIDE SEQUENCE [LARGE SCALE GENOMIC DNA]</scope>
    <source>
        <strain evidence="2">NBRC 111980</strain>
    </source>
</reference>
<name>A0ABQ5XM68_9GAMM</name>